<keyword evidence="6" id="KW-1185">Reference proteome</keyword>
<dbReference type="InterPro" id="IPR020556">
    <property type="entry name" value="Amidase_CS"/>
</dbReference>
<dbReference type="InterPro" id="IPR052096">
    <property type="entry name" value="Endocannabinoid_amidase"/>
</dbReference>
<dbReference type="PANTHER" id="PTHR45847">
    <property type="entry name" value="FATTY ACID AMIDE HYDROLASE"/>
    <property type="match status" value="1"/>
</dbReference>
<dbReference type="InterPro" id="IPR036928">
    <property type="entry name" value="AS_sf"/>
</dbReference>
<dbReference type="Gene3D" id="3.90.1300.10">
    <property type="entry name" value="Amidase signature (AS) domain"/>
    <property type="match status" value="1"/>
</dbReference>
<evidence type="ECO:0000256" key="3">
    <source>
        <dbReference type="PIRSR" id="PIRSR001221-1"/>
    </source>
</evidence>
<comment type="caution">
    <text evidence="5">The sequence shown here is derived from an EMBL/GenBank/DDBJ whole genome shotgun (WGS) entry which is preliminary data.</text>
</comment>
<proteinExistence type="inferred from homology"/>
<dbReference type="SUPFAM" id="SSF75304">
    <property type="entry name" value="Amidase signature (AS) enzymes"/>
    <property type="match status" value="1"/>
</dbReference>
<evidence type="ECO:0000313" key="5">
    <source>
        <dbReference type="EMBL" id="GHP09412.1"/>
    </source>
</evidence>
<accession>A0A830HQW3</accession>
<dbReference type="Pfam" id="PF01425">
    <property type="entry name" value="Amidase"/>
    <property type="match status" value="1"/>
</dbReference>
<evidence type="ECO:0000259" key="4">
    <source>
        <dbReference type="Pfam" id="PF01425"/>
    </source>
</evidence>
<dbReference type="OrthoDB" id="6428749at2759"/>
<keyword evidence="2" id="KW-0378">Hydrolase</keyword>
<dbReference type="GO" id="GO:0017064">
    <property type="term" value="F:fatty acid amide hydrolase activity"/>
    <property type="evidence" value="ECO:0007669"/>
    <property type="project" value="TreeGrafter"/>
</dbReference>
<name>A0A830HQW3_9CHLO</name>
<evidence type="ECO:0000256" key="2">
    <source>
        <dbReference type="ARBA" id="ARBA00022801"/>
    </source>
</evidence>
<comment type="similarity">
    <text evidence="1">Belongs to the amidase family.</text>
</comment>
<reference evidence="5" key="1">
    <citation type="submission" date="2020-10" db="EMBL/GenBank/DDBJ databases">
        <title>Unveiling of a novel bifunctional photoreceptor, Dualchrome1, isolated from a cosmopolitan green alga.</title>
        <authorList>
            <person name="Suzuki S."/>
            <person name="Kawachi M."/>
        </authorList>
    </citation>
    <scope>NUCLEOTIDE SEQUENCE</scope>
    <source>
        <strain evidence="5">NIES 2893</strain>
    </source>
</reference>
<dbReference type="GO" id="GO:0009062">
    <property type="term" value="P:fatty acid catabolic process"/>
    <property type="evidence" value="ECO:0007669"/>
    <property type="project" value="TreeGrafter"/>
</dbReference>
<dbReference type="InterPro" id="IPR023631">
    <property type="entry name" value="Amidase_dom"/>
</dbReference>
<feature type="active site" description="Charge relay system" evidence="3">
    <location>
        <position position="100"/>
    </location>
</feature>
<protein>
    <recommendedName>
        <fullName evidence="4">Amidase domain-containing protein</fullName>
    </recommendedName>
</protein>
<feature type="domain" description="Amidase" evidence="4">
    <location>
        <begin position="56"/>
        <end position="519"/>
    </location>
</feature>
<sequence>MSPALQSSFDKLEDDDKLVDVPSRSLRSYLISSDVHDDDEKTRCASANLKKAQMLAEVANTTLKCANTGDLAERAARQASELDAQTTPKKPLHGVPVSIKESFAVTGQRSPLGLRELNEPTAPVALEDAAIFTLLRAAGAVPFARTSVPPLLNSTETNNPITGRCLNPHCHALTPGGSSGGEACLVASGASPFGVGTDFGGSVRVPAHFCGVSAIMVDTERRWRKWRRGCGGVHGALEMIDRAEPYTSLGFFAHTAVDLRLGVKALMEAATALDDDDGSGTSGMQWTPADIKRVGVVLPFDYDGSPREFDGVEVAPPCREAMQAAVASLEKAGIEVTSYKPPPGLVAATIQVSAGVGELAPGKRRTPRWAKKVAAWAAAWFTRRGAELLRASSECQEPQDGGWVAHEHIAALREQMAQSWREQGIDALLAPAFPIPAYAHGRSEDAFLGLGVTGVWNALGAVAGVARSGVRVSARSCRWFPRESRDLLVARLVKLYHETLGLLRETGCELPVGVQVVGGSEEAVLAVMELVEANQRVK</sequence>
<dbReference type="EMBL" id="BNJQ01000024">
    <property type="protein sequence ID" value="GHP09412.1"/>
    <property type="molecule type" value="Genomic_DNA"/>
</dbReference>
<dbReference type="PROSITE" id="PS00571">
    <property type="entry name" value="AMIDASES"/>
    <property type="match status" value="1"/>
</dbReference>
<dbReference type="AlphaFoldDB" id="A0A830HQW3"/>
<evidence type="ECO:0000256" key="1">
    <source>
        <dbReference type="ARBA" id="ARBA00009199"/>
    </source>
</evidence>
<gene>
    <name evidence="5" type="ORF">PPROV_000814700</name>
</gene>
<feature type="active site" description="Charge relay system" evidence="3">
    <location>
        <position position="178"/>
    </location>
</feature>
<evidence type="ECO:0000313" key="6">
    <source>
        <dbReference type="Proteomes" id="UP000660262"/>
    </source>
</evidence>
<dbReference type="Proteomes" id="UP000660262">
    <property type="component" value="Unassembled WGS sequence"/>
</dbReference>
<dbReference type="GO" id="GO:0004040">
    <property type="term" value="F:amidase activity"/>
    <property type="evidence" value="ECO:0007669"/>
    <property type="project" value="TreeGrafter"/>
</dbReference>
<dbReference type="PIRSF" id="PIRSF001221">
    <property type="entry name" value="Amidase_fungi"/>
    <property type="match status" value="1"/>
</dbReference>
<dbReference type="PANTHER" id="PTHR45847:SF6">
    <property type="entry name" value="FATTY ACID AMIDE HYDROLASE"/>
    <property type="match status" value="1"/>
</dbReference>
<organism evidence="5 6">
    <name type="scientific">Pycnococcus provasolii</name>
    <dbReference type="NCBI Taxonomy" id="41880"/>
    <lineage>
        <taxon>Eukaryota</taxon>
        <taxon>Viridiplantae</taxon>
        <taxon>Chlorophyta</taxon>
        <taxon>Pseudoscourfieldiophyceae</taxon>
        <taxon>Pseudoscourfieldiales</taxon>
        <taxon>Pycnococcaceae</taxon>
        <taxon>Pycnococcus</taxon>
    </lineage>
</organism>
<feature type="active site" description="Acyl-ester intermediate" evidence="3">
    <location>
        <position position="202"/>
    </location>
</feature>